<keyword evidence="2" id="KW-0354">Hemolysis</keyword>
<dbReference type="PANTHER" id="PTHR30203">
    <property type="entry name" value="OUTER MEMBRANE CATION EFFLUX PROTEIN"/>
    <property type="match status" value="1"/>
</dbReference>
<dbReference type="EMBL" id="QNRK01000024">
    <property type="protein sequence ID" value="RBP08704.1"/>
    <property type="molecule type" value="Genomic_DNA"/>
</dbReference>
<keyword evidence="2" id="KW-0998">Cell outer membrane</keyword>
<dbReference type="Pfam" id="PF02321">
    <property type="entry name" value="OEP"/>
    <property type="match status" value="2"/>
</dbReference>
<comment type="function">
    <text evidence="2">CyaE is necessary for transport of calmodulin-sensitive adenylate cyclase-hemolysin (cyclolysin).</text>
</comment>
<dbReference type="InterPro" id="IPR010131">
    <property type="entry name" value="MdtP/NodT-like"/>
</dbReference>
<feature type="signal peptide" evidence="3">
    <location>
        <begin position="1"/>
        <end position="23"/>
    </location>
</feature>
<dbReference type="SUPFAM" id="SSF56954">
    <property type="entry name" value="Outer membrane efflux proteins (OEP)"/>
    <property type="match status" value="1"/>
</dbReference>
<dbReference type="GO" id="GO:0031640">
    <property type="term" value="P:killing of cells of another organism"/>
    <property type="evidence" value="ECO:0007669"/>
    <property type="project" value="UniProtKB-KW"/>
</dbReference>
<evidence type="ECO:0000313" key="4">
    <source>
        <dbReference type="EMBL" id="RBP08704.1"/>
    </source>
</evidence>
<evidence type="ECO:0000313" key="5">
    <source>
        <dbReference type="Proteomes" id="UP000253529"/>
    </source>
</evidence>
<dbReference type="PIRSF" id="PIRSF001892">
    <property type="entry name" value="CyaE"/>
    <property type="match status" value="1"/>
</dbReference>
<dbReference type="PROSITE" id="PS51257">
    <property type="entry name" value="PROKAR_LIPOPROTEIN"/>
    <property type="match status" value="1"/>
</dbReference>
<protein>
    <recommendedName>
        <fullName evidence="2">Protein CyaE</fullName>
    </recommendedName>
</protein>
<dbReference type="Proteomes" id="UP000253529">
    <property type="component" value="Unassembled WGS sequence"/>
</dbReference>
<evidence type="ECO:0000256" key="2">
    <source>
        <dbReference type="PIRNR" id="PIRNR001892"/>
    </source>
</evidence>
<keyword evidence="3" id="KW-0732">Signal</keyword>
<dbReference type="PANTHER" id="PTHR30203:SF29">
    <property type="entry name" value="PROTEIN CYAE"/>
    <property type="match status" value="1"/>
</dbReference>
<dbReference type="RefSeq" id="WP_113891079.1">
    <property type="nucleotide sequence ID" value="NZ_QNRK01000024.1"/>
</dbReference>
<evidence type="ECO:0000256" key="3">
    <source>
        <dbReference type="SAM" id="SignalP"/>
    </source>
</evidence>
<dbReference type="Gene3D" id="1.20.1600.10">
    <property type="entry name" value="Outer membrane efflux proteins (OEP)"/>
    <property type="match status" value="1"/>
</dbReference>
<dbReference type="GO" id="GO:0015562">
    <property type="term" value="F:efflux transmembrane transporter activity"/>
    <property type="evidence" value="ECO:0007669"/>
    <property type="project" value="InterPro"/>
</dbReference>
<sequence length="508" mass="51408">MRPPERMAALAAALALGSCATSALDMAPDRPDKPWTPATTAAGEPIAGAPGVSGGGAGYVLPPNPALRALPASPEIDSAKTYTLPQLIDLAESTNPATRVAWNDARRSALAAGVAESAYLPRVSASVVGGYQATNGSDSTAGVNLAGAGSSHGAISVVSVEWLLFDFGERAAVVEAAKQASFIADVAFTAAHQQVIYEVSLAYYRCQGARARFATAKQSLANALAVEAAAEERFRRGVGTVVESDQTRQATAQARLALVQAEGGARDAYVAVLSAVGLSPLTTIRIADTGRRTFSPSMLKPVEGVIAAAIARRPDIQSAYAAQKAAVAKVRATEAEFLPKVFTSATGSYNPGSLDVTALPGLGAASSTVNINNNRLGAAILAGVTVPVYDGGTREAALKQAEADADSAGAKFDQIRNDAVRQIVVADNALRTGLAAVSAASALVSASQTTFDAALAAYRNGVGSITDATIAETQLLQAKLAYADSTNAVLTAAATLALATGALGGAPG</sequence>
<feature type="chain" id="PRO_5016677487" description="Protein CyaE" evidence="3">
    <location>
        <begin position="24"/>
        <end position="508"/>
    </location>
</feature>
<dbReference type="GO" id="GO:0009279">
    <property type="term" value="C:cell outer membrane"/>
    <property type="evidence" value="ECO:0007669"/>
    <property type="project" value="UniProtKB-SubCell"/>
</dbReference>
<dbReference type="InterPro" id="IPR003423">
    <property type="entry name" value="OMP_efflux"/>
</dbReference>
<keyword evidence="2" id="KW-0813">Transport</keyword>
<dbReference type="OrthoDB" id="5296315at2"/>
<name>A0A366F268_9HYPH</name>
<evidence type="ECO:0000256" key="1">
    <source>
        <dbReference type="ARBA" id="ARBA00007613"/>
    </source>
</evidence>
<organism evidence="4 5">
    <name type="scientific">Roseiarcus fermentans</name>
    <dbReference type="NCBI Taxonomy" id="1473586"/>
    <lineage>
        <taxon>Bacteria</taxon>
        <taxon>Pseudomonadati</taxon>
        <taxon>Pseudomonadota</taxon>
        <taxon>Alphaproteobacteria</taxon>
        <taxon>Hyphomicrobiales</taxon>
        <taxon>Roseiarcaceae</taxon>
        <taxon>Roseiarcus</taxon>
    </lineage>
</organism>
<keyword evidence="5" id="KW-1185">Reference proteome</keyword>
<dbReference type="InterPro" id="IPR028351">
    <property type="entry name" value="CyaE"/>
</dbReference>
<reference evidence="4 5" key="1">
    <citation type="submission" date="2018-06" db="EMBL/GenBank/DDBJ databases">
        <title>Genomic Encyclopedia of Type Strains, Phase IV (KMG-IV): sequencing the most valuable type-strain genomes for metagenomic binning, comparative biology and taxonomic classification.</title>
        <authorList>
            <person name="Goeker M."/>
        </authorList>
    </citation>
    <scope>NUCLEOTIDE SEQUENCE [LARGE SCALE GENOMIC DNA]</scope>
    <source>
        <strain evidence="4 5">DSM 24875</strain>
    </source>
</reference>
<proteinExistence type="inferred from homology"/>
<keyword evidence="2" id="KW-0204">Cytolysis</keyword>
<comment type="similarity">
    <text evidence="1 2">Belongs to the outer membrane factor (OMF) (TC 1.B.17) family.</text>
</comment>
<comment type="caution">
    <text evidence="4">The sequence shown here is derived from an EMBL/GenBank/DDBJ whole genome shotgun (WGS) entry which is preliminary data.</text>
</comment>
<dbReference type="AlphaFoldDB" id="A0A366F268"/>
<keyword evidence="2" id="KW-0472">Membrane</keyword>
<gene>
    <name evidence="4" type="ORF">DFR50_12491</name>
</gene>
<comment type="subcellular location">
    <subcellularLocation>
        <location evidence="2">Cell outer membrane</location>
        <topology evidence="2">Peripheral membrane protein</topology>
    </subcellularLocation>
</comment>
<accession>A0A366F268</accession>